<dbReference type="EMBL" id="FOSQ01000001">
    <property type="protein sequence ID" value="SFK22790.1"/>
    <property type="molecule type" value="Genomic_DNA"/>
</dbReference>
<feature type="signal peptide" evidence="2">
    <location>
        <begin position="1"/>
        <end position="22"/>
    </location>
</feature>
<accession>A0A1I3XTE9</accession>
<keyword evidence="2" id="KW-0732">Signal</keyword>
<protein>
    <submittedName>
        <fullName evidence="3">Tripartite-type tricarboxylate transporter, receptor component TctC</fullName>
    </submittedName>
</protein>
<dbReference type="InterPro" id="IPR042100">
    <property type="entry name" value="Bug_dom1"/>
</dbReference>
<dbReference type="SUPFAM" id="SSF53850">
    <property type="entry name" value="Periplasmic binding protein-like II"/>
    <property type="match status" value="1"/>
</dbReference>
<dbReference type="Proteomes" id="UP000199473">
    <property type="component" value="Unassembled WGS sequence"/>
</dbReference>
<dbReference type="RefSeq" id="WP_092955342.1">
    <property type="nucleotide sequence ID" value="NZ_FOSQ01000001.1"/>
</dbReference>
<dbReference type="Gene3D" id="3.40.190.150">
    <property type="entry name" value="Bordetella uptake gene, domain 1"/>
    <property type="match status" value="1"/>
</dbReference>
<feature type="chain" id="PRO_5011699100" evidence="2">
    <location>
        <begin position="23"/>
        <end position="317"/>
    </location>
</feature>
<dbReference type="PIRSF" id="PIRSF017082">
    <property type="entry name" value="YflP"/>
    <property type="match status" value="1"/>
</dbReference>
<gene>
    <name evidence="3" type="ORF">SAMN02745775_101633</name>
</gene>
<dbReference type="InterPro" id="IPR005064">
    <property type="entry name" value="BUG"/>
</dbReference>
<evidence type="ECO:0000313" key="4">
    <source>
        <dbReference type="Proteomes" id="UP000199473"/>
    </source>
</evidence>
<name>A0A1I3XTE9_9PROT</name>
<keyword evidence="4" id="KW-1185">Reference proteome</keyword>
<dbReference type="AlphaFoldDB" id="A0A1I3XTE9"/>
<evidence type="ECO:0000256" key="2">
    <source>
        <dbReference type="SAM" id="SignalP"/>
    </source>
</evidence>
<sequence length="317" mass="33018">MTLRLPRRAALALLALPGIARAQSARPIRLLVGFAPGGAADTVARLIAPRLGEHLGASIVVENRAGASGTIAASAVAQAAPDGTTLLFTTLSHATNPFLLSGLPFDYATAFAPISQVVLWPQLLAVKNGFPTRNIGEFLAHARANPVSYGTPGNATAQHLVAEMLRMRTGARLEHIPYRGGADAARDLAAGVLDAAFMTTSTALPLLQSGRVQMLAVCTPERLPSYPETPTIAESGVPGFALSDWCAMFAPAGTPDAAIRRIHAGIAFALAQPEVARRLDDLSSPPLGSSPDAFAAFLREEGPRLGEVIRSAGIRVS</sequence>
<comment type="similarity">
    <text evidence="1">Belongs to the UPF0065 (bug) family.</text>
</comment>
<reference evidence="3 4" key="1">
    <citation type="submission" date="2016-10" db="EMBL/GenBank/DDBJ databases">
        <authorList>
            <person name="de Groot N.N."/>
        </authorList>
    </citation>
    <scope>NUCLEOTIDE SEQUENCE [LARGE SCALE GENOMIC DNA]</scope>
    <source>
        <strain evidence="3 4">DSM 19981</strain>
    </source>
</reference>
<dbReference type="PANTHER" id="PTHR42928:SF5">
    <property type="entry name" value="BLR1237 PROTEIN"/>
    <property type="match status" value="1"/>
</dbReference>
<dbReference type="PANTHER" id="PTHR42928">
    <property type="entry name" value="TRICARBOXYLATE-BINDING PROTEIN"/>
    <property type="match status" value="1"/>
</dbReference>
<keyword evidence="3" id="KW-0675">Receptor</keyword>
<dbReference type="Gene3D" id="3.40.190.10">
    <property type="entry name" value="Periplasmic binding protein-like II"/>
    <property type="match status" value="1"/>
</dbReference>
<dbReference type="Pfam" id="PF03401">
    <property type="entry name" value="TctC"/>
    <property type="match status" value="1"/>
</dbReference>
<dbReference type="STRING" id="1123062.SAMN02745775_101633"/>
<evidence type="ECO:0000256" key="1">
    <source>
        <dbReference type="ARBA" id="ARBA00006987"/>
    </source>
</evidence>
<evidence type="ECO:0000313" key="3">
    <source>
        <dbReference type="EMBL" id="SFK22790.1"/>
    </source>
</evidence>
<dbReference type="OrthoDB" id="7247100at2"/>
<organism evidence="3 4">
    <name type="scientific">Falsiroseomonas stagni DSM 19981</name>
    <dbReference type="NCBI Taxonomy" id="1123062"/>
    <lineage>
        <taxon>Bacteria</taxon>
        <taxon>Pseudomonadati</taxon>
        <taxon>Pseudomonadota</taxon>
        <taxon>Alphaproteobacteria</taxon>
        <taxon>Acetobacterales</taxon>
        <taxon>Roseomonadaceae</taxon>
        <taxon>Falsiroseomonas</taxon>
    </lineage>
</organism>
<proteinExistence type="inferred from homology"/>